<reference evidence="1 2" key="1">
    <citation type="submission" date="2018-05" db="EMBL/GenBank/DDBJ databases">
        <title>Complete Genome Sequences of Extremely Thermoacidophilic, Metal-Mobilizing Type-Strain Members of the Archaeal Family Sulfolobaceae: Acidianus brierleyi DSM-1651T, Acidianus sulfidivorans DSM-18786T, Metallosphaera hakonensis DSM-7519T, and Metallosphaera prunae DSM-10039T.</title>
        <authorList>
            <person name="Counts J.A."/>
            <person name="Kelly R.M."/>
        </authorList>
    </citation>
    <scope>NUCLEOTIDE SEQUENCE [LARGE SCALE GENOMIC DNA]</scope>
    <source>
        <strain evidence="1 2">DSM 1651</strain>
    </source>
</reference>
<dbReference type="EMBL" id="CP029289">
    <property type="protein sequence ID" value="AWR94865.1"/>
    <property type="molecule type" value="Genomic_DNA"/>
</dbReference>
<keyword evidence="2" id="KW-1185">Reference proteome</keyword>
<dbReference type="Proteomes" id="UP000248044">
    <property type="component" value="Chromosome"/>
</dbReference>
<organism evidence="1 2">
    <name type="scientific">Acidianus brierleyi</name>
    <dbReference type="NCBI Taxonomy" id="41673"/>
    <lineage>
        <taxon>Archaea</taxon>
        <taxon>Thermoproteota</taxon>
        <taxon>Thermoprotei</taxon>
        <taxon>Sulfolobales</taxon>
        <taxon>Sulfolobaceae</taxon>
        <taxon>Acidianus</taxon>
    </lineage>
</organism>
<dbReference type="KEGG" id="abri:DFR85_09900"/>
<name>A0A2U9IFY2_9CREN</name>
<gene>
    <name evidence="1" type="ORF">DFR85_09900</name>
</gene>
<proteinExistence type="predicted"/>
<protein>
    <submittedName>
        <fullName evidence="1">Uncharacterized protein</fullName>
    </submittedName>
</protein>
<evidence type="ECO:0000313" key="2">
    <source>
        <dbReference type="Proteomes" id="UP000248044"/>
    </source>
</evidence>
<accession>A0A2U9IFY2</accession>
<dbReference type="GeneID" id="36832470"/>
<evidence type="ECO:0000313" key="1">
    <source>
        <dbReference type="EMBL" id="AWR94865.1"/>
    </source>
</evidence>
<sequence>MKYRYVFLFVAIALVFLSIILLIDHEPSFFLPQKYDNFKKMCIMNETPDRYEAIYLGPKGNFSVIVYNFTTNESARNFYNNLVSVFYNQSVKHYNFSYNNVKLVKNVNEEMNFEKNDSYIILILYRNYVISLASDNVGRGTIVNFLQGNVNYLDHS</sequence>
<dbReference type="RefSeq" id="WP_110270746.1">
    <property type="nucleotide sequence ID" value="NZ_CP029289.2"/>
</dbReference>
<dbReference type="AlphaFoldDB" id="A0A2U9IFY2"/>